<evidence type="ECO:0000313" key="4">
    <source>
        <dbReference type="Proteomes" id="UP001139207"/>
    </source>
</evidence>
<feature type="domain" description="DUF4143" evidence="2">
    <location>
        <begin position="216"/>
        <end position="376"/>
    </location>
</feature>
<dbReference type="PANTHER" id="PTHR43566:SF2">
    <property type="entry name" value="DUF4143 DOMAIN-CONTAINING PROTEIN"/>
    <property type="match status" value="1"/>
</dbReference>
<dbReference type="SUPFAM" id="SSF52540">
    <property type="entry name" value="P-loop containing nucleoside triphosphate hydrolases"/>
    <property type="match status" value="1"/>
</dbReference>
<dbReference type="PANTHER" id="PTHR43566">
    <property type="entry name" value="CONSERVED PROTEIN"/>
    <property type="match status" value="1"/>
</dbReference>
<evidence type="ECO:0000313" key="3">
    <source>
        <dbReference type="EMBL" id="MCJ7858330.1"/>
    </source>
</evidence>
<dbReference type="Pfam" id="PF13635">
    <property type="entry name" value="DUF4143"/>
    <property type="match status" value="1"/>
</dbReference>
<comment type="caution">
    <text evidence="3">The sequence shown here is derived from an EMBL/GenBank/DDBJ whole genome shotgun (WGS) entry which is preliminary data.</text>
</comment>
<accession>A0A9X2B237</accession>
<feature type="domain" description="AAA" evidence="1">
    <location>
        <begin position="22"/>
        <end position="143"/>
    </location>
</feature>
<organism evidence="3 4">
    <name type="scientific">Corynebacterium kalidii</name>
    <dbReference type="NCBI Taxonomy" id="2931982"/>
    <lineage>
        <taxon>Bacteria</taxon>
        <taxon>Bacillati</taxon>
        <taxon>Actinomycetota</taxon>
        <taxon>Actinomycetes</taxon>
        <taxon>Mycobacteriales</taxon>
        <taxon>Corynebacteriaceae</taxon>
        <taxon>Corynebacterium</taxon>
    </lineage>
</organism>
<dbReference type="AlphaFoldDB" id="A0A9X2B237"/>
<evidence type="ECO:0000259" key="1">
    <source>
        <dbReference type="Pfam" id="PF13173"/>
    </source>
</evidence>
<name>A0A9X2B237_9CORY</name>
<dbReference type="EMBL" id="JALIEA010000012">
    <property type="protein sequence ID" value="MCJ7858330.1"/>
    <property type="molecule type" value="Genomic_DNA"/>
</dbReference>
<dbReference type="Proteomes" id="UP001139207">
    <property type="component" value="Unassembled WGS sequence"/>
</dbReference>
<evidence type="ECO:0000259" key="2">
    <source>
        <dbReference type="Pfam" id="PF13635"/>
    </source>
</evidence>
<dbReference type="RefSeq" id="WP_244804061.1">
    <property type="nucleotide sequence ID" value="NZ_JALIEA010000012.1"/>
</dbReference>
<dbReference type="InterPro" id="IPR041682">
    <property type="entry name" value="AAA_14"/>
</dbReference>
<gene>
    <name evidence="3" type="ORF">MUN33_06315</name>
</gene>
<sequence length="429" mass="47305">MRGEEPVPRFQSSAVEESLADTPVVVVHGARQVGKSTLVTALASGCRQPVVSVTFDDPETLEAARMDPTGFVAQAGQGTLVIDEVQRVPEIMLPLKANVDRDRRPGRFLLAGSADVFRVRGVGDSLAGRVESVRLMSFSQGELARREQPEDFVAALLRRPAAPELVGMVAGEGSGPVEPLSPTVVLAGGFPEATFRTPRRRDAWFRTYIRRLADHDAYEYHGGGFQDEMEKLTRLLAAGGASEIVQSRLAGDLGTSDSTMGTYLRTLRTMNLLVEVPSWTRPVRGRAVRRPKAALTDTGLSAGLGRLTQDNVQKPGMREFYGAVVEQLVMLELIKQQGWSSETFEIYHYRDNDDLEVDLVIDLLDGRLIAIEVKSGQTVKTDAFKKLERFRDKVSDHDVIGVVFHGGKTVQVLHDWIYVLPIQALWKLD</sequence>
<reference evidence="3" key="1">
    <citation type="submission" date="2022-04" db="EMBL/GenBank/DDBJ databases">
        <title>Corynebacterium kalidii LD5P10.</title>
        <authorList>
            <person name="Sun J.Q."/>
        </authorList>
    </citation>
    <scope>NUCLEOTIDE SEQUENCE</scope>
    <source>
        <strain evidence="3">LD5P10</strain>
    </source>
</reference>
<protein>
    <submittedName>
        <fullName evidence="3">DUF4143 domain-containing protein</fullName>
    </submittedName>
</protein>
<keyword evidence="4" id="KW-1185">Reference proteome</keyword>
<dbReference type="InterPro" id="IPR027417">
    <property type="entry name" value="P-loop_NTPase"/>
</dbReference>
<dbReference type="InterPro" id="IPR025420">
    <property type="entry name" value="DUF4143"/>
</dbReference>
<dbReference type="Pfam" id="PF13173">
    <property type="entry name" value="AAA_14"/>
    <property type="match status" value="1"/>
</dbReference>
<proteinExistence type="predicted"/>